<keyword evidence="3" id="KW-1185">Reference proteome</keyword>
<dbReference type="GO" id="GO:0030296">
    <property type="term" value="F:protein tyrosine kinase activator activity"/>
    <property type="evidence" value="ECO:0007669"/>
    <property type="project" value="TreeGrafter"/>
</dbReference>
<evidence type="ECO:0000256" key="1">
    <source>
        <dbReference type="SAM" id="SignalP"/>
    </source>
</evidence>
<protein>
    <submittedName>
        <fullName evidence="2">Uncharacterized protein</fullName>
    </submittedName>
</protein>
<dbReference type="GO" id="GO:0022407">
    <property type="term" value="P:regulation of cell-cell adhesion"/>
    <property type="evidence" value="ECO:0007669"/>
    <property type="project" value="TreeGrafter"/>
</dbReference>
<dbReference type="GO" id="GO:0045121">
    <property type="term" value="C:membrane raft"/>
    <property type="evidence" value="ECO:0007669"/>
    <property type="project" value="TreeGrafter"/>
</dbReference>
<gene>
    <name evidence="2" type="ORF">KIL84_017880</name>
</gene>
<evidence type="ECO:0000313" key="3">
    <source>
        <dbReference type="Proteomes" id="UP000827986"/>
    </source>
</evidence>
<evidence type="ECO:0000313" key="2">
    <source>
        <dbReference type="EMBL" id="KAH1174041.1"/>
    </source>
</evidence>
<reference evidence="2" key="1">
    <citation type="submission" date="2021-09" db="EMBL/GenBank/DDBJ databases">
        <title>The genome of Mauremys mutica provides insights into the evolution of semi-aquatic lifestyle.</title>
        <authorList>
            <person name="Gong S."/>
            <person name="Gao Y."/>
        </authorList>
    </citation>
    <scope>NUCLEOTIDE SEQUENCE</scope>
    <source>
        <strain evidence="2">MM-2020</strain>
        <tissue evidence="2">Muscle</tissue>
    </source>
</reference>
<dbReference type="GO" id="GO:0001775">
    <property type="term" value="P:cell activation"/>
    <property type="evidence" value="ECO:0007669"/>
    <property type="project" value="TreeGrafter"/>
</dbReference>
<name>A0A9D3X6W7_9SAUR</name>
<dbReference type="InterPro" id="IPR028029">
    <property type="entry name" value="CD24"/>
</dbReference>
<dbReference type="Proteomes" id="UP000827986">
    <property type="component" value="Unassembled WGS sequence"/>
</dbReference>
<sequence>TDMGTALAARLGLGLLLLALLFPAQLPPLPPSQTGQNFSFPPGNFSSAMTCFQCNILLHAEKTYCDSNGTSLPLSSNNSIASSTSMPAVTNSLNNTTTRGHGNSLHSTTALLFLLSISLLHFCC</sequence>
<organism evidence="2 3">
    <name type="scientific">Mauremys mutica</name>
    <name type="common">yellowpond turtle</name>
    <dbReference type="NCBI Taxonomy" id="74926"/>
    <lineage>
        <taxon>Eukaryota</taxon>
        <taxon>Metazoa</taxon>
        <taxon>Chordata</taxon>
        <taxon>Craniata</taxon>
        <taxon>Vertebrata</taxon>
        <taxon>Euteleostomi</taxon>
        <taxon>Archelosauria</taxon>
        <taxon>Testudinata</taxon>
        <taxon>Testudines</taxon>
        <taxon>Cryptodira</taxon>
        <taxon>Durocryptodira</taxon>
        <taxon>Testudinoidea</taxon>
        <taxon>Geoemydidae</taxon>
        <taxon>Geoemydinae</taxon>
        <taxon>Mauremys</taxon>
    </lineage>
</organism>
<dbReference type="PANTHER" id="PTHR16676:SF0">
    <property type="entry name" value="SIGNAL TRANSDUCER CD24"/>
    <property type="match status" value="1"/>
</dbReference>
<feature type="signal peptide" evidence="1">
    <location>
        <begin position="1"/>
        <end position="26"/>
    </location>
</feature>
<comment type="caution">
    <text evidence="2">The sequence shown here is derived from an EMBL/GenBank/DDBJ whole genome shotgun (WGS) entry which is preliminary data.</text>
</comment>
<proteinExistence type="predicted"/>
<feature type="chain" id="PRO_5039284112" evidence="1">
    <location>
        <begin position="27"/>
        <end position="124"/>
    </location>
</feature>
<keyword evidence="1" id="KW-0732">Signal</keyword>
<feature type="non-terminal residue" evidence="2">
    <location>
        <position position="124"/>
    </location>
</feature>
<dbReference type="GO" id="GO:0007155">
    <property type="term" value="P:cell adhesion"/>
    <property type="evidence" value="ECO:0007669"/>
    <property type="project" value="InterPro"/>
</dbReference>
<dbReference type="PANTHER" id="PTHR16676">
    <property type="entry name" value="SIGNAL TRANSDUCER CD24"/>
    <property type="match status" value="1"/>
</dbReference>
<dbReference type="EMBL" id="JAHDVG010000482">
    <property type="protein sequence ID" value="KAH1174041.1"/>
    <property type="molecule type" value="Genomic_DNA"/>
</dbReference>
<dbReference type="AlphaFoldDB" id="A0A9D3X6W7"/>
<accession>A0A9D3X6W7</accession>
<dbReference type="GO" id="GO:0009897">
    <property type="term" value="C:external side of plasma membrane"/>
    <property type="evidence" value="ECO:0007669"/>
    <property type="project" value="TreeGrafter"/>
</dbReference>